<keyword evidence="2" id="KW-0238">DNA-binding</keyword>
<dbReference type="PROSITE" id="PS50949">
    <property type="entry name" value="HTH_GNTR"/>
    <property type="match status" value="1"/>
</dbReference>
<protein>
    <recommendedName>
        <fullName evidence="5">HTH gntR-type domain-containing protein</fullName>
    </recommendedName>
</protein>
<dbReference type="GO" id="GO:0003677">
    <property type="term" value="F:DNA binding"/>
    <property type="evidence" value="ECO:0007669"/>
    <property type="project" value="UniProtKB-KW"/>
</dbReference>
<dbReference type="SMART" id="SM00345">
    <property type="entry name" value="HTH_GNTR"/>
    <property type="match status" value="2"/>
</dbReference>
<dbReference type="Pfam" id="PF00392">
    <property type="entry name" value="GntR"/>
    <property type="match status" value="1"/>
</dbReference>
<proteinExistence type="predicted"/>
<dbReference type="GO" id="GO:0003700">
    <property type="term" value="F:DNA-binding transcription factor activity"/>
    <property type="evidence" value="ECO:0007669"/>
    <property type="project" value="InterPro"/>
</dbReference>
<feature type="region of interest" description="Disordered" evidence="4">
    <location>
        <begin position="180"/>
        <end position="228"/>
    </location>
</feature>
<keyword evidence="3" id="KW-0804">Transcription</keyword>
<dbReference type="InterPro" id="IPR036390">
    <property type="entry name" value="WH_DNA-bd_sf"/>
</dbReference>
<reference evidence="6 7" key="1">
    <citation type="submission" date="2018-05" db="EMBL/GenBank/DDBJ databases">
        <title>Streptomyces venezuelae.</title>
        <authorList>
            <person name="Kim W."/>
            <person name="Lee N."/>
            <person name="Cho B.-K."/>
        </authorList>
    </citation>
    <scope>NUCLEOTIDE SEQUENCE [LARGE SCALE GENOMIC DNA]</scope>
    <source>
        <strain evidence="6 7">ATCC 14584</strain>
    </source>
</reference>
<evidence type="ECO:0000259" key="5">
    <source>
        <dbReference type="PROSITE" id="PS50949"/>
    </source>
</evidence>
<evidence type="ECO:0000313" key="7">
    <source>
        <dbReference type="Proteomes" id="UP000322927"/>
    </source>
</evidence>
<dbReference type="OrthoDB" id="8680240at2"/>
<evidence type="ECO:0000256" key="2">
    <source>
        <dbReference type="ARBA" id="ARBA00023125"/>
    </source>
</evidence>
<dbReference type="InterPro" id="IPR050679">
    <property type="entry name" value="Bact_HTH_transcr_reg"/>
</dbReference>
<dbReference type="RefSeq" id="WP_150220417.1">
    <property type="nucleotide sequence ID" value="NZ_CP029192.1"/>
</dbReference>
<keyword evidence="1" id="KW-0805">Transcription regulation</keyword>
<evidence type="ECO:0000256" key="3">
    <source>
        <dbReference type="ARBA" id="ARBA00023163"/>
    </source>
</evidence>
<evidence type="ECO:0000256" key="4">
    <source>
        <dbReference type="SAM" id="MobiDB-lite"/>
    </source>
</evidence>
<dbReference type="AlphaFoldDB" id="A0A5P2C624"/>
<gene>
    <name evidence="6" type="ORF">DEJ48_36675</name>
</gene>
<dbReference type="InterPro" id="IPR000524">
    <property type="entry name" value="Tscrpt_reg_HTH_GntR"/>
</dbReference>
<dbReference type="InterPro" id="IPR036388">
    <property type="entry name" value="WH-like_DNA-bd_sf"/>
</dbReference>
<sequence>MTKELRRDGLEQVQILYKALRCEIERGDLEPGRVVTYSEICARIAGDPGRFPWNGYSVAACALWLLRREGLVETRPRLGTRIIVEGETWAVAGRDASEPLAVHIERVMRHRLADRVYPPNTRIPTLHLLAEEFGVSVKTVRNGLEALFEEGLLLATHPGTYVTARTGQVPREELLRIAERPQPGAAWSMSRGGSRRRSPIGPGTPDASFRIGASKRGSWNTSGHSRGR</sequence>
<dbReference type="GO" id="GO:0045892">
    <property type="term" value="P:negative regulation of DNA-templated transcription"/>
    <property type="evidence" value="ECO:0007669"/>
    <property type="project" value="TreeGrafter"/>
</dbReference>
<dbReference type="PANTHER" id="PTHR44846">
    <property type="entry name" value="MANNOSYL-D-GLYCERATE TRANSPORT/METABOLISM SYSTEM REPRESSOR MNGR-RELATED"/>
    <property type="match status" value="1"/>
</dbReference>
<dbReference type="SUPFAM" id="SSF46785">
    <property type="entry name" value="Winged helix' DNA-binding domain"/>
    <property type="match status" value="1"/>
</dbReference>
<dbReference type="Gene3D" id="1.10.10.10">
    <property type="entry name" value="Winged helix-like DNA-binding domain superfamily/Winged helix DNA-binding domain"/>
    <property type="match status" value="2"/>
</dbReference>
<evidence type="ECO:0000313" key="6">
    <source>
        <dbReference type="EMBL" id="QES38225.1"/>
    </source>
</evidence>
<feature type="compositionally biased region" description="Polar residues" evidence="4">
    <location>
        <begin position="217"/>
        <end position="228"/>
    </location>
</feature>
<name>A0A5P2C624_STRVZ</name>
<evidence type="ECO:0000256" key="1">
    <source>
        <dbReference type="ARBA" id="ARBA00023015"/>
    </source>
</evidence>
<dbReference type="EMBL" id="CP029192">
    <property type="protein sequence ID" value="QES38225.1"/>
    <property type="molecule type" value="Genomic_DNA"/>
</dbReference>
<organism evidence="6 7">
    <name type="scientific">Streptomyces venezuelae</name>
    <dbReference type="NCBI Taxonomy" id="54571"/>
    <lineage>
        <taxon>Bacteria</taxon>
        <taxon>Bacillati</taxon>
        <taxon>Actinomycetota</taxon>
        <taxon>Actinomycetes</taxon>
        <taxon>Kitasatosporales</taxon>
        <taxon>Streptomycetaceae</taxon>
        <taxon>Streptomyces</taxon>
    </lineage>
</organism>
<accession>A0A5P2C624</accession>
<dbReference type="PANTHER" id="PTHR44846:SF1">
    <property type="entry name" value="MANNOSYL-D-GLYCERATE TRANSPORT_METABOLISM SYSTEM REPRESSOR MNGR-RELATED"/>
    <property type="match status" value="1"/>
</dbReference>
<dbReference type="Proteomes" id="UP000322927">
    <property type="component" value="Chromosome"/>
</dbReference>
<feature type="domain" description="HTH gntR-type" evidence="5">
    <location>
        <begin position="98"/>
        <end position="165"/>
    </location>
</feature>